<comment type="caution">
    <text evidence="1">The sequence shown here is derived from an EMBL/GenBank/DDBJ whole genome shotgun (WGS) entry which is preliminary data.</text>
</comment>
<protein>
    <submittedName>
        <fullName evidence="1">Uncharacterized protein</fullName>
    </submittedName>
</protein>
<dbReference type="OrthoDB" id="4738875at2759"/>
<proteinExistence type="predicted"/>
<accession>A0A9P4JBY8</accession>
<evidence type="ECO:0000313" key="1">
    <source>
        <dbReference type="EMBL" id="KAF2196465.1"/>
    </source>
</evidence>
<sequence length="56" mass="6669">AVVEATDCGVGLYKSEGFELEHRYEIPLPENWRGKQRQTVWWLRRPLRRKGEAVKE</sequence>
<dbReference type="AlphaFoldDB" id="A0A9P4JBY8"/>
<organism evidence="1 2">
    <name type="scientific">Delitschia confertaspora ATCC 74209</name>
    <dbReference type="NCBI Taxonomy" id="1513339"/>
    <lineage>
        <taxon>Eukaryota</taxon>
        <taxon>Fungi</taxon>
        <taxon>Dikarya</taxon>
        <taxon>Ascomycota</taxon>
        <taxon>Pezizomycotina</taxon>
        <taxon>Dothideomycetes</taxon>
        <taxon>Pleosporomycetidae</taxon>
        <taxon>Pleosporales</taxon>
        <taxon>Delitschiaceae</taxon>
        <taxon>Delitschia</taxon>
    </lineage>
</organism>
<reference evidence="1" key="1">
    <citation type="journal article" date="2020" name="Stud. Mycol.">
        <title>101 Dothideomycetes genomes: a test case for predicting lifestyles and emergence of pathogens.</title>
        <authorList>
            <person name="Haridas S."/>
            <person name="Albert R."/>
            <person name="Binder M."/>
            <person name="Bloem J."/>
            <person name="Labutti K."/>
            <person name="Salamov A."/>
            <person name="Andreopoulos B."/>
            <person name="Baker S."/>
            <person name="Barry K."/>
            <person name="Bills G."/>
            <person name="Bluhm B."/>
            <person name="Cannon C."/>
            <person name="Castanera R."/>
            <person name="Culley D."/>
            <person name="Daum C."/>
            <person name="Ezra D."/>
            <person name="Gonzalez J."/>
            <person name="Henrissat B."/>
            <person name="Kuo A."/>
            <person name="Liang C."/>
            <person name="Lipzen A."/>
            <person name="Lutzoni F."/>
            <person name="Magnuson J."/>
            <person name="Mondo S."/>
            <person name="Nolan M."/>
            <person name="Ohm R."/>
            <person name="Pangilinan J."/>
            <person name="Park H.-J."/>
            <person name="Ramirez L."/>
            <person name="Alfaro M."/>
            <person name="Sun H."/>
            <person name="Tritt A."/>
            <person name="Yoshinaga Y."/>
            <person name="Zwiers L.-H."/>
            <person name="Turgeon B."/>
            <person name="Goodwin S."/>
            <person name="Spatafora J."/>
            <person name="Crous P."/>
            <person name="Grigoriev I."/>
        </authorList>
    </citation>
    <scope>NUCLEOTIDE SEQUENCE</scope>
    <source>
        <strain evidence="1">ATCC 74209</strain>
    </source>
</reference>
<feature type="non-terminal residue" evidence="1">
    <location>
        <position position="1"/>
    </location>
</feature>
<dbReference type="Proteomes" id="UP000799536">
    <property type="component" value="Unassembled WGS sequence"/>
</dbReference>
<keyword evidence="2" id="KW-1185">Reference proteome</keyword>
<evidence type="ECO:0000313" key="2">
    <source>
        <dbReference type="Proteomes" id="UP000799536"/>
    </source>
</evidence>
<dbReference type="EMBL" id="ML994384">
    <property type="protein sequence ID" value="KAF2196465.1"/>
    <property type="molecule type" value="Genomic_DNA"/>
</dbReference>
<name>A0A9P4JBY8_9PLEO</name>
<gene>
    <name evidence="1" type="ORF">GQ43DRAFT_426582</name>
</gene>